<proteinExistence type="predicted"/>
<feature type="domain" description="Glutamate-ammonia ligase adenylyltransferase repeated" evidence="8">
    <location>
        <begin position="142"/>
        <end position="347"/>
    </location>
</feature>
<dbReference type="Proteomes" id="UP000431744">
    <property type="component" value="Unassembled WGS sequence"/>
</dbReference>
<dbReference type="GO" id="GO:0005829">
    <property type="term" value="C:cytosol"/>
    <property type="evidence" value="ECO:0007669"/>
    <property type="project" value="TreeGrafter"/>
</dbReference>
<dbReference type="OrthoDB" id="9759366at2"/>
<evidence type="ECO:0000256" key="7">
    <source>
        <dbReference type="SAM" id="MobiDB-lite"/>
    </source>
</evidence>
<accession>A0A6H9WQN2</accession>
<keyword evidence="5" id="KW-0460">Magnesium</keyword>
<sequence>MKRGGPRTALIRAGFAEPSTAEQHVTEAAVALGRDAGELIELVGARVADPDQAVEQLARILRDGSAEAASVLADLDVVRSALVLLGASSGLADFFHRHPRALLDAHEARDGLAPSARLAPRLAEAVTVPSDAAESSAPLSSGRRDRAPTLSGADARNALRICYRTELAKIAAYDLWRDDPVAAVPDVANALAALAGAAFDAALAVAHTELTSPAAGFGRFAANEVAEVRFAVIGMGKAGAEELNYLSDVDVMFVVEANDGGNVSTSRSIEIGTRLAAAAMRVIDDVDVEPALWDIDANLRPEGKDGALVRTVDSYVQYYERWAKNWEFQALLKARPIAGDLELGRRFVDRIAPYVWASASRSDFVGQARAMRERVTENIPRDEVDQQLKLGPGGLRDIEFTVQLLQLTHGQRDVTLRVRGTLEALERLRDGGYIGVEPAERFAADYRFLRLLEHRVQLRRLRRTHLMPRDAASLRALARATGFHDGAALTSQWQAVKVRVRGLHEQVFYAPLIQAVAALPSDHFVLTSEQALERLRAVGYRDPKGALAHLQALIRGVSRRAQLQRNLLPVLLDWFAQGADPDQGLLAFRRLSEQLGEAPWYLRTLRDSQTAAQHLTTLLSGSKFAAVFFELHPEAVKWLDGDRHLQPRPIDVMIDEMRETVRRHDDEGELRRAIRTFRRREVLRLAIGAILQINDIEATGRALADVATVTLRGAYLAVLGLDGAGTYPPFAIIAVGRYGGAELGFGSDLDVLYVYDTGEDGPASEDASRAAKRLVNRIGELLTDPRLPLDLDADLRPEGKSGPLVRSLAAYRAYYEKWSLGWEAQALLRARDVVGDADLRARFIEIADRTRYPRGLSADDVREIRRIKARVESERLPRGADPARHLKLGRGSLSDVEWLVQLLQLQHAHDHPTLRTTSTIGALEAACDAGLIDADDTSALRQAWTLASRVRSAVYLHGNRQSDVLPTEGEQLDGVNRLLGHEPGQAQQLEELYLATTRRARWIFERHFYGEHEQADDPR</sequence>
<dbReference type="InterPro" id="IPR005190">
    <property type="entry name" value="GlnE_rpt_dom"/>
</dbReference>
<dbReference type="EC" id="2.7.7.89" evidence="10"/>
<dbReference type="CDD" id="cd05401">
    <property type="entry name" value="NT_GlnE_GlnD_like"/>
    <property type="match status" value="2"/>
</dbReference>
<name>A0A6H9WQN2_9MICO</name>
<feature type="domain" description="PII-uridylyltransferase/Glutamine-synthetase adenylyltransferase" evidence="9">
    <location>
        <begin position="868"/>
        <end position="1003"/>
    </location>
</feature>
<dbReference type="RefSeq" id="WP_158028595.1">
    <property type="nucleotide sequence ID" value="NZ_BMHG01000001.1"/>
</dbReference>
<keyword evidence="11" id="KW-1185">Reference proteome</keyword>
<evidence type="ECO:0000256" key="3">
    <source>
        <dbReference type="ARBA" id="ARBA00022741"/>
    </source>
</evidence>
<dbReference type="SUPFAM" id="SSF81593">
    <property type="entry name" value="Nucleotidyltransferase substrate binding subunit/domain"/>
    <property type="match status" value="2"/>
</dbReference>
<feature type="domain" description="Glutamate-ammonia ligase adenylyltransferase repeated" evidence="8">
    <location>
        <begin position="613"/>
        <end position="844"/>
    </location>
</feature>
<dbReference type="InterPro" id="IPR043519">
    <property type="entry name" value="NT_sf"/>
</dbReference>
<evidence type="ECO:0000256" key="2">
    <source>
        <dbReference type="ARBA" id="ARBA00022695"/>
    </source>
</evidence>
<evidence type="ECO:0000259" key="8">
    <source>
        <dbReference type="Pfam" id="PF03710"/>
    </source>
</evidence>
<evidence type="ECO:0000256" key="1">
    <source>
        <dbReference type="ARBA" id="ARBA00022679"/>
    </source>
</evidence>
<gene>
    <name evidence="10" type="ORF">F8O04_07290</name>
</gene>
<feature type="domain" description="PII-uridylyltransferase/Glutamine-synthetase adenylyltransferase" evidence="9">
    <location>
        <begin position="369"/>
        <end position="508"/>
    </location>
</feature>
<comment type="caution">
    <text evidence="10">The sequence shown here is derived from an EMBL/GenBank/DDBJ whole genome shotgun (WGS) entry which is preliminary data.</text>
</comment>
<keyword evidence="6" id="KW-0511">Multifunctional enzyme</keyword>
<dbReference type="SUPFAM" id="SSF81301">
    <property type="entry name" value="Nucleotidyltransferase"/>
    <property type="match status" value="2"/>
</dbReference>
<dbReference type="InterPro" id="IPR013546">
    <property type="entry name" value="PII_UdlTrfase/GS_AdlTrfase"/>
</dbReference>
<organism evidence="10 11">
    <name type="scientific">Pseudoclavibacter endophyticus</name>
    <dbReference type="NCBI Taxonomy" id="1778590"/>
    <lineage>
        <taxon>Bacteria</taxon>
        <taxon>Bacillati</taxon>
        <taxon>Actinomycetota</taxon>
        <taxon>Actinomycetes</taxon>
        <taxon>Micrococcales</taxon>
        <taxon>Microbacteriaceae</taxon>
        <taxon>Pseudoclavibacter</taxon>
    </lineage>
</organism>
<keyword evidence="1 10" id="KW-0808">Transferase</keyword>
<evidence type="ECO:0000256" key="5">
    <source>
        <dbReference type="ARBA" id="ARBA00022842"/>
    </source>
</evidence>
<keyword evidence="2 10" id="KW-0548">Nucleotidyltransferase</keyword>
<protein>
    <submittedName>
        <fullName evidence="10">Bifunctional [glutamine synthetase] adenylyltransferase/[glutamine synthetase]-adenylyl-L-tyrosine phosphorylase</fullName>
        <ecNumber evidence="10">2.7.7.42</ecNumber>
        <ecNumber evidence="10">2.7.7.89</ecNumber>
    </submittedName>
</protein>
<keyword evidence="4" id="KW-0067">ATP-binding</keyword>
<dbReference type="InterPro" id="IPR023057">
    <property type="entry name" value="GlnE"/>
</dbReference>
<dbReference type="NCBIfam" id="NF010707">
    <property type="entry name" value="PRK14109.1"/>
    <property type="match status" value="1"/>
</dbReference>
<evidence type="ECO:0000256" key="6">
    <source>
        <dbReference type="ARBA" id="ARBA00023268"/>
    </source>
</evidence>
<dbReference type="AlphaFoldDB" id="A0A6H9WQN2"/>
<feature type="region of interest" description="Disordered" evidence="7">
    <location>
        <begin position="129"/>
        <end position="149"/>
    </location>
</feature>
<dbReference type="PANTHER" id="PTHR30621:SF0">
    <property type="entry name" value="BIFUNCTIONAL GLUTAMINE SYNTHETASE ADENYLYLTRANSFERASE_ADENYLYL-REMOVING ENZYME"/>
    <property type="match status" value="1"/>
</dbReference>
<dbReference type="Gene3D" id="3.30.460.10">
    <property type="entry name" value="Beta Polymerase, domain 2"/>
    <property type="match status" value="2"/>
</dbReference>
<evidence type="ECO:0000313" key="10">
    <source>
        <dbReference type="EMBL" id="KAB1650011.1"/>
    </source>
</evidence>
<dbReference type="EC" id="2.7.7.42" evidence="10"/>
<dbReference type="Gene3D" id="1.20.120.330">
    <property type="entry name" value="Nucleotidyltransferases domain 2"/>
    <property type="match status" value="2"/>
</dbReference>
<dbReference type="GO" id="GO:0005524">
    <property type="term" value="F:ATP binding"/>
    <property type="evidence" value="ECO:0007669"/>
    <property type="project" value="UniProtKB-KW"/>
</dbReference>
<keyword evidence="3" id="KW-0547">Nucleotide-binding</keyword>
<evidence type="ECO:0000313" key="11">
    <source>
        <dbReference type="Proteomes" id="UP000431744"/>
    </source>
</evidence>
<dbReference type="EMBL" id="WBJY01000001">
    <property type="protein sequence ID" value="KAB1650011.1"/>
    <property type="molecule type" value="Genomic_DNA"/>
</dbReference>
<evidence type="ECO:0000259" key="9">
    <source>
        <dbReference type="Pfam" id="PF08335"/>
    </source>
</evidence>
<dbReference type="GO" id="GO:0047388">
    <property type="term" value="F:[glutamine synthetase]-adenylyl-L-tyrosine phosphorylase activity"/>
    <property type="evidence" value="ECO:0007669"/>
    <property type="project" value="UniProtKB-EC"/>
</dbReference>
<dbReference type="GO" id="GO:0008882">
    <property type="term" value="F:[glutamate-ammonia-ligase] adenylyltransferase activity"/>
    <property type="evidence" value="ECO:0007669"/>
    <property type="project" value="UniProtKB-EC"/>
</dbReference>
<dbReference type="Pfam" id="PF08335">
    <property type="entry name" value="GlnD_UR_UTase"/>
    <property type="match status" value="2"/>
</dbReference>
<dbReference type="PANTHER" id="PTHR30621">
    <property type="entry name" value="GLUTAMINE SYNTHETASE ADENYLYLTRANSFERASE"/>
    <property type="match status" value="1"/>
</dbReference>
<dbReference type="GO" id="GO:0000820">
    <property type="term" value="P:regulation of glutamine family amino acid metabolic process"/>
    <property type="evidence" value="ECO:0007669"/>
    <property type="project" value="TreeGrafter"/>
</dbReference>
<evidence type="ECO:0000256" key="4">
    <source>
        <dbReference type="ARBA" id="ARBA00022840"/>
    </source>
</evidence>
<dbReference type="Pfam" id="PF03710">
    <property type="entry name" value="GlnE"/>
    <property type="match status" value="2"/>
</dbReference>
<reference evidence="10 11" key="1">
    <citation type="submission" date="2019-09" db="EMBL/GenBank/DDBJ databases">
        <title>Phylogeny of genus Pseudoclavibacter and closely related genus.</title>
        <authorList>
            <person name="Li Y."/>
        </authorList>
    </citation>
    <scope>NUCLEOTIDE SEQUENCE [LARGE SCALE GENOMIC DNA]</scope>
    <source>
        <strain evidence="10 11">EGI 60007</strain>
    </source>
</reference>